<dbReference type="EMBL" id="JAGEVF010000003">
    <property type="protein sequence ID" value="MBO3115994.1"/>
    <property type="molecule type" value="Genomic_DNA"/>
</dbReference>
<accession>A0ABS3SZT5</accession>
<proteinExistence type="predicted"/>
<dbReference type="RefSeq" id="WP_208152774.1">
    <property type="nucleotide sequence ID" value="NZ_JAGEVF010000003.1"/>
</dbReference>
<dbReference type="Proteomes" id="UP000676776">
    <property type="component" value="Unassembled WGS sequence"/>
</dbReference>
<evidence type="ECO:0000313" key="2">
    <source>
        <dbReference type="EMBL" id="MBO3115994.1"/>
    </source>
</evidence>
<name>A0ABS3SZT5_9FLAO</name>
<dbReference type="PROSITE" id="PS51704">
    <property type="entry name" value="GP_PDE"/>
    <property type="match status" value="1"/>
</dbReference>
<dbReference type="Pfam" id="PF03009">
    <property type="entry name" value="GDPD"/>
    <property type="match status" value="1"/>
</dbReference>
<dbReference type="InterPro" id="IPR017946">
    <property type="entry name" value="PLC-like_Pdiesterase_TIM-brl"/>
</dbReference>
<sequence>MKWSFLKLLTTTAYVTVFLLLIGCKQSKHQESTKGFSYSNSDSIPFISVHRGGKNLFGYPENCLETMKYVNDSIPAIFEVDIAQTKDGKLVLMHDNSINRTTTGEGLIRKVTYDELSKLYLKDDYGNITKFKVPLFSEVLSWGKANNVILTADVKRSVSQKAVIEAIESADAENTCLLITYDLNQAKSAYRQAPELLLSVSARNSDEFQRLLNSRIPTENMVAFTGTRLSSAKHYKAIHSEDILCILGTLGNLDKQAKARGDELYSKWKDLGVDIIATDRPFEVFNALNKSN</sequence>
<protein>
    <submittedName>
        <fullName evidence="2">Glycerophosphodiester phosphodiesterase family protein</fullName>
    </submittedName>
</protein>
<feature type="domain" description="GP-PDE" evidence="1">
    <location>
        <begin position="45"/>
        <end position="292"/>
    </location>
</feature>
<comment type="caution">
    <text evidence="2">The sequence shown here is derived from an EMBL/GenBank/DDBJ whole genome shotgun (WGS) entry which is preliminary data.</text>
</comment>
<evidence type="ECO:0000259" key="1">
    <source>
        <dbReference type="PROSITE" id="PS51704"/>
    </source>
</evidence>
<dbReference type="Gene3D" id="3.20.20.190">
    <property type="entry name" value="Phosphatidylinositol (PI) phosphodiesterase"/>
    <property type="match status" value="1"/>
</dbReference>
<dbReference type="InterPro" id="IPR030395">
    <property type="entry name" value="GP_PDE_dom"/>
</dbReference>
<dbReference type="SUPFAM" id="SSF51695">
    <property type="entry name" value="PLC-like phosphodiesterases"/>
    <property type="match status" value="1"/>
</dbReference>
<dbReference type="PANTHER" id="PTHR46320:SF1">
    <property type="entry name" value="GLYCEROPHOSPHODIESTER PHOSPHODIESTERASE 1"/>
    <property type="match status" value="1"/>
</dbReference>
<dbReference type="CDD" id="cd08566">
    <property type="entry name" value="GDPD_AtGDE_like"/>
    <property type="match status" value="1"/>
</dbReference>
<evidence type="ECO:0000313" key="3">
    <source>
        <dbReference type="Proteomes" id="UP000676776"/>
    </source>
</evidence>
<reference evidence="2 3" key="1">
    <citation type="submission" date="2021-03" db="EMBL/GenBank/DDBJ databases">
        <title>Winogradskyella sp. nov., isolated from costal sediment.</title>
        <authorList>
            <person name="Gao C."/>
        </authorList>
    </citation>
    <scope>NUCLEOTIDE SEQUENCE [LARGE SCALE GENOMIC DNA]</scope>
    <source>
        <strain evidence="2 3">DF17</strain>
    </source>
</reference>
<organism evidence="2 3">
    <name type="scientific">Winogradskyella pelagia</name>
    <dbReference type="NCBI Taxonomy" id="2819984"/>
    <lineage>
        <taxon>Bacteria</taxon>
        <taxon>Pseudomonadati</taxon>
        <taxon>Bacteroidota</taxon>
        <taxon>Flavobacteriia</taxon>
        <taxon>Flavobacteriales</taxon>
        <taxon>Flavobacteriaceae</taxon>
        <taxon>Winogradskyella</taxon>
    </lineage>
</organism>
<dbReference type="PROSITE" id="PS51257">
    <property type="entry name" value="PROKAR_LIPOPROTEIN"/>
    <property type="match status" value="1"/>
</dbReference>
<dbReference type="PANTHER" id="PTHR46320">
    <property type="entry name" value="GLYCEROPHOSPHODIESTER PHOSPHODIESTERASE 1"/>
    <property type="match status" value="1"/>
</dbReference>
<gene>
    <name evidence="2" type="ORF">J4050_04505</name>
</gene>
<keyword evidence="3" id="KW-1185">Reference proteome</keyword>